<keyword evidence="1" id="KW-0175">Coiled coil</keyword>
<evidence type="ECO:0000313" key="2">
    <source>
        <dbReference type="EMBL" id="MBO2460234.1"/>
    </source>
</evidence>
<dbReference type="Proteomes" id="UP000680206">
    <property type="component" value="Unassembled WGS sequence"/>
</dbReference>
<keyword evidence="3" id="KW-1185">Reference proteome</keyword>
<dbReference type="Gene3D" id="1.10.287.1060">
    <property type="entry name" value="ESAT-6-like"/>
    <property type="match status" value="1"/>
</dbReference>
<comment type="caution">
    <text evidence="2">The sequence shown here is derived from an EMBL/GenBank/DDBJ whole genome shotgun (WGS) entry which is preliminary data.</text>
</comment>
<organism evidence="2 3">
    <name type="scientific">Actinomadura violacea</name>
    <dbReference type="NCBI Taxonomy" id="2819934"/>
    <lineage>
        <taxon>Bacteria</taxon>
        <taxon>Bacillati</taxon>
        <taxon>Actinomycetota</taxon>
        <taxon>Actinomycetes</taxon>
        <taxon>Streptosporangiales</taxon>
        <taxon>Thermomonosporaceae</taxon>
        <taxon>Actinomadura</taxon>
    </lineage>
</organism>
<proteinExistence type="predicted"/>
<evidence type="ECO:0008006" key="4">
    <source>
        <dbReference type="Google" id="ProtNLM"/>
    </source>
</evidence>
<accession>A0ABS3RU04</accession>
<feature type="coiled-coil region" evidence="1">
    <location>
        <begin position="76"/>
        <end position="103"/>
    </location>
</feature>
<name>A0ABS3RU04_9ACTN</name>
<dbReference type="EMBL" id="JAGEPF010000013">
    <property type="protein sequence ID" value="MBO2460234.1"/>
    <property type="molecule type" value="Genomic_DNA"/>
</dbReference>
<evidence type="ECO:0000256" key="1">
    <source>
        <dbReference type="SAM" id="Coils"/>
    </source>
</evidence>
<gene>
    <name evidence="2" type="ORF">J4709_21875</name>
</gene>
<dbReference type="RefSeq" id="WP_208243620.1">
    <property type="nucleotide sequence ID" value="NZ_JAGEPF010000013.1"/>
</dbReference>
<protein>
    <recommendedName>
        <fullName evidence="4">WXG100 family type VII secretion target</fullName>
    </recommendedName>
</protein>
<sequence length="681" mass="72779">MVSFDQLQKAKPELFGEAAKAWIHCAAKLDDEAGHLTSQVFRPMQHPDVWAGPAAQAAAAHCGNVEQATTDAVDEMRQVAAVLRTLSEEIAGAQRELHSALDAARRSNVTISSDGSKVTAPTIPVPVGQSDLAAQREKQMQGVVDNIAKLIKDAVDRATKADQAAAQQLRNWGVAMPDADTQVANDAKLSTQAKRAAELAKKAPILSKAELKELDGLLKQNSGNPLFATALLNDLGPQGTLRFGGILSTMDPYGGDKERTALLGDLQRQMGTALSAGTDPANHQHVPDAWVKQLEATGKQKMDIGLRDYQPYGYQVLGNLMRSGHYSTPFIKSVGGDMYNFEKSHPGIWQQNSPTGVNGHVHLNISDGSGAGNDPMYGLMRAMSDNPEASRQFFSDHGKIDYFLTQRRWPLDFTEPAIPKNYQPPAMGMFGGALESATANAATDPASAEIARHTIETIGRPTDYGGLNGHIPDGLRGHISNVIANDINDVHGKFLGQNLDGGTDNYRRVLADLAKDPNDYAVVYTAEQLHAHQMMHGHHPAGDLDAAARVLGTLDHGENEAIRADASKSDAQYNQALGRYQKVTNLVVGNVAGRIPVPGVGELLSGGVDGAFKSAQHNTSEAASAQSAMNTGRTEDYVNFLAREAAKYGHGDVAHLNERAQLEFSQARDHAGGVTIQGTGG</sequence>
<reference evidence="2 3" key="1">
    <citation type="submission" date="2021-03" db="EMBL/GenBank/DDBJ databases">
        <title>Actinomadura violae sp. nov., isolated from lichen in Thailand.</title>
        <authorList>
            <person name="Kanchanasin P."/>
            <person name="Saeng-In P."/>
            <person name="Phongsopitanun W."/>
            <person name="Yuki M."/>
            <person name="Kudo T."/>
            <person name="Ohkuma M."/>
            <person name="Tanasupawat S."/>
        </authorList>
    </citation>
    <scope>NUCLEOTIDE SEQUENCE [LARGE SCALE GENOMIC DNA]</scope>
    <source>
        <strain evidence="2 3">LCR2-06</strain>
    </source>
</reference>
<evidence type="ECO:0000313" key="3">
    <source>
        <dbReference type="Proteomes" id="UP000680206"/>
    </source>
</evidence>